<evidence type="ECO:0000256" key="1">
    <source>
        <dbReference type="SAM" id="SignalP"/>
    </source>
</evidence>
<accession>A0A652YVX5</accession>
<feature type="chain" id="PRO_5039458613" evidence="1">
    <location>
        <begin position="27"/>
        <end position="194"/>
    </location>
</feature>
<comment type="caution">
    <text evidence="2">The sequence shown here is derived from an EMBL/GenBank/DDBJ whole genome shotgun (WGS) entry which is preliminary data.</text>
</comment>
<keyword evidence="1" id="KW-0732">Signal</keyword>
<proteinExistence type="predicted"/>
<dbReference type="EMBL" id="VNIQ01000001">
    <property type="protein sequence ID" value="TYQ07829.1"/>
    <property type="molecule type" value="Genomic_DNA"/>
</dbReference>
<feature type="signal peptide" evidence="1">
    <location>
        <begin position="1"/>
        <end position="26"/>
    </location>
</feature>
<protein>
    <submittedName>
        <fullName evidence="2">Alternate signal-mediated exported protein</fullName>
    </submittedName>
</protein>
<dbReference type="NCBIfam" id="TIGR04088">
    <property type="entry name" value="cognate_SipW"/>
    <property type="match status" value="1"/>
</dbReference>
<sequence>MKKQTKGAIAAAAAGALLLGGAGSLAYWSDSSTIGGNTITAGELQIADCVAAAGTSGWASTNPTTIAIPTADLAAYRIVPTEVLEYNCTTSITAIGDRLNAVIEADPASITAGTTAATGATAGELLANIDVETTVTVDGNVVTAASPLTEANNGDAVAVTVVITFANVNDLVAQGASINLTDLALKIEQTAINP</sequence>
<organism evidence="2">
    <name type="scientific">Nocardia globerula</name>
    <dbReference type="NCBI Taxonomy" id="1818"/>
    <lineage>
        <taxon>Bacteria</taxon>
        <taxon>Bacillati</taxon>
        <taxon>Actinomycetota</taxon>
        <taxon>Actinomycetes</taxon>
        <taxon>Mycobacteriales</taxon>
        <taxon>Nocardiaceae</taxon>
        <taxon>Nocardia</taxon>
    </lineage>
</organism>
<evidence type="ECO:0000313" key="2">
    <source>
        <dbReference type="EMBL" id="TYQ07829.1"/>
    </source>
</evidence>
<name>A0A652YVX5_NOCGL</name>
<gene>
    <name evidence="2" type="ORF">FNL38_101194</name>
</gene>
<dbReference type="AlphaFoldDB" id="A0A652YVX5"/>
<dbReference type="NCBIfam" id="TIGR04089">
    <property type="entry name" value="exp_by_SipW_III"/>
    <property type="match status" value="1"/>
</dbReference>
<reference evidence="2" key="1">
    <citation type="submission" date="2019-07" db="EMBL/GenBank/DDBJ databases">
        <title>Genomic Encyclopedia of Type Strains, Phase IV (KMG-IV): sequencing the most valuable type-strain genomes for metagenomic binning, comparative biology and taxonomic classification.</title>
        <authorList>
            <person name="Goeker M."/>
        </authorList>
    </citation>
    <scope>NUCLEOTIDE SEQUENCE</scope>
    <source>
        <strain evidence="2">DSM 44596</strain>
    </source>
</reference>
<dbReference type="InterPro" id="IPR023833">
    <property type="entry name" value="Signal_pept_SipW-depend-type"/>
</dbReference>
<dbReference type="InterPro" id="IPR024006">
    <property type="entry name" value="Alt_signal_exp_actinobact"/>
</dbReference>